<dbReference type="Pfam" id="PF06347">
    <property type="entry name" value="SH3_4"/>
    <property type="match status" value="2"/>
</dbReference>
<dbReference type="Gene3D" id="2.30.30.40">
    <property type="entry name" value="SH3 Domains"/>
    <property type="match status" value="1"/>
</dbReference>
<reference evidence="2" key="1">
    <citation type="submission" date="2016-09" db="EMBL/GenBank/DDBJ databases">
        <authorList>
            <person name="Wibberg D."/>
        </authorList>
    </citation>
    <scope>NUCLEOTIDE SEQUENCE [LARGE SCALE GENOMIC DNA]</scope>
</reference>
<name>A0A1M4N4A5_9RHOB</name>
<evidence type="ECO:0000313" key="1">
    <source>
        <dbReference type="EMBL" id="SCM68765.1"/>
    </source>
</evidence>
<proteinExistence type="predicted"/>
<accession>A0A1M4N4A5</accession>
<sequence length="193" mass="21709">MTRASTRTPLKKDKEQMTFRGFPILGAALIAALLTSTPLFAQDVQPAPEEEARGPVTNLPLPRFVSIKSSKANVRRGPSQTHRVDWEFKRKDLPVEVTAEYGHWRRIRDHDGAGGWIHYALLSGRRTALVDEEMVSLYASPDLRATEIARLEKGVIAQIVECIPTWCELRVADYRGWTPKAGIWGVKADEVFD</sequence>
<dbReference type="Proteomes" id="UP000184085">
    <property type="component" value="Unassembled WGS sequence"/>
</dbReference>
<protein>
    <recommendedName>
        <fullName evidence="3">Aspartyl-trna synthetase</fullName>
    </recommendedName>
</protein>
<evidence type="ECO:0000313" key="2">
    <source>
        <dbReference type="Proteomes" id="UP000184085"/>
    </source>
</evidence>
<keyword evidence="2" id="KW-1185">Reference proteome</keyword>
<dbReference type="EMBL" id="FMJB01000060">
    <property type="protein sequence ID" value="SCM68765.1"/>
    <property type="molecule type" value="Genomic_DNA"/>
</dbReference>
<dbReference type="InterPro" id="IPR010466">
    <property type="entry name" value="DUF1058"/>
</dbReference>
<organism evidence="1 2">
    <name type="scientific">Donghicola eburneus</name>
    <dbReference type="NCBI Taxonomy" id="393278"/>
    <lineage>
        <taxon>Bacteria</taxon>
        <taxon>Pseudomonadati</taxon>
        <taxon>Pseudomonadota</taxon>
        <taxon>Alphaproteobacteria</taxon>
        <taxon>Rhodobacterales</taxon>
        <taxon>Roseobacteraceae</taxon>
        <taxon>Donghicola</taxon>
    </lineage>
</organism>
<evidence type="ECO:0008006" key="3">
    <source>
        <dbReference type="Google" id="ProtNLM"/>
    </source>
</evidence>
<gene>
    <name evidence="1" type="ORF">KARMA_2993</name>
</gene>
<dbReference type="AlphaFoldDB" id="A0A1M4N4A5"/>